<dbReference type="SMART" id="SM00248">
    <property type="entry name" value="ANK"/>
    <property type="match status" value="4"/>
</dbReference>
<feature type="repeat" description="ANK" evidence="3">
    <location>
        <begin position="153"/>
        <end position="185"/>
    </location>
</feature>
<dbReference type="PROSITE" id="PS50088">
    <property type="entry name" value="ANK_REPEAT"/>
    <property type="match status" value="1"/>
</dbReference>
<dbReference type="PRINTS" id="PR01415">
    <property type="entry name" value="ANKYRIN"/>
</dbReference>
<dbReference type="EMBL" id="HBGY01025927">
    <property type="protein sequence ID" value="CAD9598947.1"/>
    <property type="molecule type" value="Transcribed_RNA"/>
</dbReference>
<evidence type="ECO:0000256" key="2">
    <source>
        <dbReference type="ARBA" id="ARBA00023043"/>
    </source>
</evidence>
<dbReference type="InterPro" id="IPR002110">
    <property type="entry name" value="Ankyrin_rpt"/>
</dbReference>
<accession>A0A7S2LA78</accession>
<dbReference type="PANTHER" id="PTHR24171">
    <property type="entry name" value="ANKYRIN REPEAT DOMAIN-CONTAINING PROTEIN 39-RELATED"/>
    <property type="match status" value="1"/>
</dbReference>
<evidence type="ECO:0000313" key="4">
    <source>
        <dbReference type="EMBL" id="CAD9598947.1"/>
    </source>
</evidence>
<reference evidence="4" key="1">
    <citation type="submission" date="2021-01" db="EMBL/GenBank/DDBJ databases">
        <authorList>
            <person name="Corre E."/>
            <person name="Pelletier E."/>
            <person name="Niang G."/>
            <person name="Scheremetjew M."/>
            <person name="Finn R."/>
            <person name="Kale V."/>
            <person name="Holt S."/>
            <person name="Cochrane G."/>
            <person name="Meng A."/>
            <person name="Brown T."/>
            <person name="Cohen L."/>
        </authorList>
    </citation>
    <scope>NUCLEOTIDE SEQUENCE</scope>
    <source>
        <strain evidence="4">B650</strain>
    </source>
</reference>
<sequence length="566" mass="64087">MSMKNSRRFSQESLQVIVDEDDDALLSWSEEAQQERLYNAIEKNKTEVALDILKASNLSCTYIHPSNDSGWTMLHWASFHGNEVLVDALLATDAPTAYKTYKFKNRVKPGIASKESRTVSMNTPLHRAAQRGHLGVCWLLSLSSYSVNDVDSIGNSPLHLAASHDHKRVVKFLIEDGCDVSRKNMFHNTAYDVASENCKPLLFQAMASEGAGLNQKKKMHQTNVENYVRAGNDITGAIESDSWRDKEKLKNAIFCAEELGVAQVSIDLGRRFLARLELIENLEAHIERVKQVDVIKTQTSYVLVDQLKICIKEVENYVASQVRVNPLRQLTSFLASTLSRESQLNDLPHMKVINDLVEQGHFLCEKSHNEYWLNAAYCKLKSRDTRSVVRSTDESLTKDMAALEEATEKALSAGANAMLVADASQFHAKLASEIELHQSRSRIPKVREYNPEMTPAEGKDYWQDDDIGRIEETVEYPLPPEDGNYKWIESSSLTSLRLAITEFTKSITKAKENGANEEILEESKAFLSQQNKIRDLLITKDEIDREEAVKNVQKMCKKKKTKKKKK</sequence>
<dbReference type="SUPFAM" id="SSF48403">
    <property type="entry name" value="Ankyrin repeat"/>
    <property type="match status" value="1"/>
</dbReference>
<dbReference type="Pfam" id="PF12796">
    <property type="entry name" value="Ank_2"/>
    <property type="match status" value="1"/>
</dbReference>
<dbReference type="Pfam" id="PF00023">
    <property type="entry name" value="Ank"/>
    <property type="match status" value="1"/>
</dbReference>
<dbReference type="PROSITE" id="PS50297">
    <property type="entry name" value="ANK_REP_REGION"/>
    <property type="match status" value="1"/>
</dbReference>
<dbReference type="PANTHER" id="PTHR24171:SF9">
    <property type="entry name" value="ANKYRIN REPEAT DOMAIN-CONTAINING PROTEIN 39"/>
    <property type="match status" value="1"/>
</dbReference>
<evidence type="ECO:0000256" key="3">
    <source>
        <dbReference type="PROSITE-ProRule" id="PRU00023"/>
    </source>
</evidence>
<gene>
    <name evidence="4" type="ORF">LDAN0321_LOCUS16006</name>
</gene>
<proteinExistence type="predicted"/>
<keyword evidence="1" id="KW-0677">Repeat</keyword>
<dbReference type="AlphaFoldDB" id="A0A7S2LA78"/>
<evidence type="ECO:0000256" key="1">
    <source>
        <dbReference type="ARBA" id="ARBA00022737"/>
    </source>
</evidence>
<dbReference type="InterPro" id="IPR036770">
    <property type="entry name" value="Ankyrin_rpt-contain_sf"/>
</dbReference>
<name>A0A7S2LA78_9STRA</name>
<dbReference type="Gene3D" id="1.25.40.20">
    <property type="entry name" value="Ankyrin repeat-containing domain"/>
    <property type="match status" value="1"/>
</dbReference>
<keyword evidence="2 3" id="KW-0040">ANK repeat</keyword>
<protein>
    <submittedName>
        <fullName evidence="4">Uncharacterized protein</fullName>
    </submittedName>
</protein>
<organism evidence="4">
    <name type="scientific">Leptocylindrus danicus</name>
    <dbReference type="NCBI Taxonomy" id="163516"/>
    <lineage>
        <taxon>Eukaryota</taxon>
        <taxon>Sar</taxon>
        <taxon>Stramenopiles</taxon>
        <taxon>Ochrophyta</taxon>
        <taxon>Bacillariophyta</taxon>
        <taxon>Coscinodiscophyceae</taxon>
        <taxon>Chaetocerotophycidae</taxon>
        <taxon>Leptocylindrales</taxon>
        <taxon>Leptocylindraceae</taxon>
        <taxon>Leptocylindrus</taxon>
    </lineage>
</organism>